<comment type="function">
    <text evidence="6">Required for 60S pre-ribosomal subunits export to the cytoplasm.</text>
</comment>
<dbReference type="GO" id="GO:0005730">
    <property type="term" value="C:nucleolus"/>
    <property type="evidence" value="ECO:0007669"/>
    <property type="project" value="UniProtKB-SubCell"/>
</dbReference>
<keyword evidence="4 6" id="KW-0653">Protein transport</keyword>
<evidence type="ECO:0000256" key="2">
    <source>
        <dbReference type="ARBA" id="ARBA00022448"/>
    </source>
</evidence>
<dbReference type="PANTHER" id="PTHR12730:SF0">
    <property type="entry name" value="PROTEIN SDA1 HOMOLOG"/>
    <property type="match status" value="1"/>
</dbReference>
<feature type="domain" description="SDA1 N-terminal" evidence="9">
    <location>
        <begin position="63"/>
        <end position="430"/>
    </location>
</feature>
<evidence type="ECO:0000256" key="1">
    <source>
        <dbReference type="ARBA" id="ARBA00005783"/>
    </source>
</evidence>
<dbReference type="AlphaFoldDB" id="A0A1X2IIL4"/>
<dbReference type="InterPro" id="IPR007949">
    <property type="entry name" value="SDA1_MD"/>
</dbReference>
<dbReference type="PANTHER" id="PTHR12730">
    <property type="entry name" value="HSDA/SDA1-RELATED"/>
    <property type="match status" value="1"/>
</dbReference>
<dbReference type="Pfam" id="PF08158">
    <property type="entry name" value="SDA1_HEAT"/>
    <property type="match status" value="1"/>
</dbReference>
<reference evidence="11 12" key="1">
    <citation type="submission" date="2016-07" db="EMBL/GenBank/DDBJ databases">
        <title>Pervasive Adenine N6-methylation of Active Genes in Fungi.</title>
        <authorList>
            <consortium name="DOE Joint Genome Institute"/>
            <person name="Mondo S.J."/>
            <person name="Dannebaum R.O."/>
            <person name="Kuo R.C."/>
            <person name="Labutti K."/>
            <person name="Haridas S."/>
            <person name="Kuo A."/>
            <person name="Salamov A."/>
            <person name="Ahrendt S.R."/>
            <person name="Lipzen A."/>
            <person name="Sullivan W."/>
            <person name="Andreopoulos W.B."/>
            <person name="Clum A."/>
            <person name="Lindquist E."/>
            <person name="Daum C."/>
            <person name="Ramamoorthy G.K."/>
            <person name="Gryganskyi A."/>
            <person name="Culley D."/>
            <person name="Magnuson J.K."/>
            <person name="James T.Y."/>
            <person name="O'Malley M.A."/>
            <person name="Stajich J.E."/>
            <person name="Spatafora J.W."/>
            <person name="Visel A."/>
            <person name="Grigoriev I.V."/>
        </authorList>
    </citation>
    <scope>NUCLEOTIDE SEQUENCE [LARGE SCALE GENOMIC DNA]</scope>
    <source>
        <strain evidence="11 12">NRRL 1336</strain>
    </source>
</reference>
<dbReference type="OrthoDB" id="2196187at2759"/>
<name>A0A1X2IIL4_9FUNG</name>
<evidence type="ECO:0000256" key="4">
    <source>
        <dbReference type="ARBA" id="ARBA00022927"/>
    </source>
</evidence>
<accession>A0A1X2IIL4</accession>
<dbReference type="GO" id="GO:0015031">
    <property type="term" value="P:protein transport"/>
    <property type="evidence" value="ECO:0007669"/>
    <property type="project" value="UniProtKB-KW"/>
</dbReference>
<evidence type="ECO:0000256" key="5">
    <source>
        <dbReference type="ARBA" id="ARBA00023242"/>
    </source>
</evidence>
<keyword evidence="2 6" id="KW-0813">Transport</keyword>
<evidence type="ECO:0000313" key="11">
    <source>
        <dbReference type="EMBL" id="ORZ17151.1"/>
    </source>
</evidence>
<dbReference type="InterPro" id="IPR016024">
    <property type="entry name" value="ARM-type_fold"/>
</dbReference>
<evidence type="ECO:0000313" key="12">
    <source>
        <dbReference type="Proteomes" id="UP000193560"/>
    </source>
</evidence>
<dbReference type="InterPro" id="IPR027312">
    <property type="entry name" value="Sda1"/>
</dbReference>
<feature type="domain" description="SDA1 middle" evidence="8">
    <location>
        <begin position="521"/>
        <end position="689"/>
    </location>
</feature>
<feature type="compositionally biased region" description="Basic residues" evidence="7">
    <location>
        <begin position="560"/>
        <end position="570"/>
    </location>
</feature>
<dbReference type="InterPro" id="IPR048292">
    <property type="entry name" value="SDA1_C"/>
</dbReference>
<feature type="region of interest" description="Disordered" evidence="7">
    <location>
        <begin position="495"/>
        <end position="585"/>
    </location>
</feature>
<feature type="compositionally biased region" description="Basic and acidic residues" evidence="7">
    <location>
        <begin position="688"/>
        <end position="715"/>
    </location>
</feature>
<feature type="domain" description="SDA1 C-terminal" evidence="10">
    <location>
        <begin position="706"/>
        <end position="752"/>
    </location>
</feature>
<feature type="compositionally biased region" description="Acidic residues" evidence="7">
    <location>
        <begin position="495"/>
        <end position="520"/>
    </location>
</feature>
<dbReference type="InterPro" id="IPR012977">
    <property type="entry name" value="SDA1_N"/>
</dbReference>
<evidence type="ECO:0000259" key="10">
    <source>
        <dbReference type="Pfam" id="PF21638"/>
    </source>
</evidence>
<dbReference type="Pfam" id="PF05285">
    <property type="entry name" value="SDA1_dom"/>
    <property type="match status" value="1"/>
</dbReference>
<keyword evidence="12" id="KW-1185">Reference proteome</keyword>
<dbReference type="EMBL" id="MCGE01000010">
    <property type="protein sequence ID" value="ORZ17151.1"/>
    <property type="molecule type" value="Genomic_DNA"/>
</dbReference>
<organism evidence="11 12">
    <name type="scientific">Absidia repens</name>
    <dbReference type="NCBI Taxonomy" id="90262"/>
    <lineage>
        <taxon>Eukaryota</taxon>
        <taxon>Fungi</taxon>
        <taxon>Fungi incertae sedis</taxon>
        <taxon>Mucoromycota</taxon>
        <taxon>Mucoromycotina</taxon>
        <taxon>Mucoromycetes</taxon>
        <taxon>Mucorales</taxon>
        <taxon>Cunninghamellaceae</taxon>
        <taxon>Absidia</taxon>
    </lineage>
</organism>
<keyword evidence="3 6" id="KW-0690">Ribosome biogenesis</keyword>
<comment type="subcellular location">
    <subcellularLocation>
        <location evidence="6">Nucleus</location>
        <location evidence="6">Nucleolus</location>
    </subcellularLocation>
</comment>
<evidence type="ECO:0000256" key="3">
    <source>
        <dbReference type="ARBA" id="ARBA00022517"/>
    </source>
</evidence>
<protein>
    <recommendedName>
        <fullName evidence="6">Protein SDA1</fullName>
    </recommendedName>
</protein>
<dbReference type="SUPFAM" id="SSF48371">
    <property type="entry name" value="ARM repeat"/>
    <property type="match status" value="1"/>
</dbReference>
<keyword evidence="5 6" id="KW-0539">Nucleus</keyword>
<sequence length="755" mass="85964">MGKRNRAALLPTHLPQLQNLIKRDPKSYEAEFLQQYRHFQSTLSIFVMKPNEDAKELAELITFISQVSACYPKETAEFPQHIVDLLQEHCLVLNADLRRSLVQALILLRNRNVLDNTKLLPLFFTLFKCKDKTLRELLYNHIVNDIKNANAKAKNNKLNKTLQSFMFTILESAKTGNSDENAVAAKKSVDICVDLYQKNIWNDAKTVNVIAEACFSPVTKISVSAIKFFLHTNEDKEESEDEDDDGVDLKRMQQAQVYTKKTKARARQLDQAKKKMKKRNKHQKAESFNFSALHLLNDPQGFAEKLYSRLASKEDRWEVRLMKMNLVSRVIGIHQLIILGFYPLLIKYLQPSQRDVTMVLVSTAQATHSLVPPDVLEPVLKAIANNFVTDRTSNEVMAVGINGIREICARQPLAIDTALLQDLTQYKNHREKSVMMAARSLITLFREINPEMLMKKDRGKTATVRLKDGSIKVIHFGEANDGLDGLQGVEMLDEETNENEDDGWDDWEVDENSDSDDGDDWINVPSDNEEEFDIDMDDDDEKAAKKSETATDGEGGDGKPKRRIGKRQLKKMLDEEKDEPLTEEQQQKLTEAMALRRAEEQKQQEAVLKMATTRILTPADFAKLDELRQAKEEGGDVTAAAAALNKKKRSAANAADDKDDGQVDEYAILGPRKKMKQDYEARMASIQEGREGRDKFGSKKGNKDRGSTTNREKARNKNFQMVSQKSSVLWKSKRSLFDKQKSLRAAITKQKKRKH</sequence>
<feature type="region of interest" description="Disordered" evidence="7">
    <location>
        <begin position="646"/>
        <end position="726"/>
    </location>
</feature>
<feature type="compositionally biased region" description="Acidic residues" evidence="7">
    <location>
        <begin position="527"/>
        <end position="541"/>
    </location>
</feature>
<dbReference type="GO" id="GO:0007089">
    <property type="term" value="P:traversing start control point of mitotic cell cycle"/>
    <property type="evidence" value="ECO:0007669"/>
    <property type="project" value="EnsemblFungi"/>
</dbReference>
<dbReference type="Proteomes" id="UP000193560">
    <property type="component" value="Unassembled WGS sequence"/>
</dbReference>
<evidence type="ECO:0000259" key="8">
    <source>
        <dbReference type="Pfam" id="PF05285"/>
    </source>
</evidence>
<evidence type="ECO:0000256" key="7">
    <source>
        <dbReference type="SAM" id="MobiDB-lite"/>
    </source>
</evidence>
<proteinExistence type="inferred from homology"/>
<feature type="compositionally biased region" description="Polar residues" evidence="7">
    <location>
        <begin position="717"/>
        <end position="726"/>
    </location>
</feature>
<evidence type="ECO:0000256" key="6">
    <source>
        <dbReference type="RuleBase" id="RU365057"/>
    </source>
</evidence>
<dbReference type="GO" id="GO:0042273">
    <property type="term" value="P:ribosomal large subunit biogenesis"/>
    <property type="evidence" value="ECO:0007669"/>
    <property type="project" value="UniProtKB-UniRule"/>
</dbReference>
<dbReference type="GO" id="GO:0000055">
    <property type="term" value="P:ribosomal large subunit export from nucleus"/>
    <property type="evidence" value="ECO:0007669"/>
    <property type="project" value="UniProtKB-UniRule"/>
</dbReference>
<dbReference type="STRING" id="90262.A0A1X2IIL4"/>
<dbReference type="Pfam" id="PF21638">
    <property type="entry name" value="SDA1_C"/>
    <property type="match status" value="1"/>
</dbReference>
<comment type="caution">
    <text evidence="11">The sequence shown here is derived from an EMBL/GenBank/DDBJ whole genome shotgun (WGS) entry which is preliminary data.</text>
</comment>
<gene>
    <name evidence="11" type="ORF">BCR42DRAFT_450957</name>
</gene>
<evidence type="ECO:0000259" key="9">
    <source>
        <dbReference type="Pfam" id="PF08158"/>
    </source>
</evidence>
<comment type="similarity">
    <text evidence="1 6">Belongs to the SDA1 family.</text>
</comment>